<dbReference type="EC" id="5.1.1.-" evidence="3"/>
<protein>
    <submittedName>
        <fullName evidence="3">Amino acid racemase</fullName>
        <ecNumber evidence="3">5.1.1.-</ecNumber>
    </submittedName>
</protein>
<dbReference type="PANTHER" id="PTHR21198">
    <property type="entry name" value="GLUTAMATE RACEMASE"/>
    <property type="match status" value="1"/>
</dbReference>
<dbReference type="Proteomes" id="UP000473531">
    <property type="component" value="Unassembled WGS sequence"/>
</dbReference>
<comment type="similarity">
    <text evidence="1">Belongs to the aspartate/glutamate racemases family.</text>
</comment>
<dbReference type="SUPFAM" id="SSF53681">
    <property type="entry name" value="Aspartate/glutamate racemase"/>
    <property type="match status" value="2"/>
</dbReference>
<sequence length="231" mass="25290">MRKLGLIGGLSWVSTATYLEQINRFVQRRATRRTTAPLLIESLDFADAFDLREGADWTRYGDELAKSASRLEQAGATALLICANSMHRTYDQIAAAVDIPVIHSADCIGTKMASDGVTNVALIGRRSVMIENFYRQRLVSHGVDLMAPDMGNVELVDRIISEELMVGKTSRNAERELRTIIAKKAQAGAKAIVLACTELELVVDVDANVLPIYDSARIHCEAAADWILGEG</sequence>
<dbReference type="AlphaFoldDB" id="A0A6L7GDN0"/>
<dbReference type="GO" id="GO:0047661">
    <property type="term" value="F:amino-acid racemase activity"/>
    <property type="evidence" value="ECO:0007669"/>
    <property type="project" value="InterPro"/>
</dbReference>
<dbReference type="Gene3D" id="3.40.50.1860">
    <property type="match status" value="2"/>
</dbReference>
<dbReference type="InterPro" id="IPR015942">
    <property type="entry name" value="Asp/Glu/hydantoin_racemase"/>
</dbReference>
<dbReference type="NCBIfam" id="TIGR00035">
    <property type="entry name" value="asp_race"/>
    <property type="match status" value="1"/>
</dbReference>
<evidence type="ECO:0000256" key="2">
    <source>
        <dbReference type="ARBA" id="ARBA00023235"/>
    </source>
</evidence>
<reference evidence="3 4" key="1">
    <citation type="submission" date="2019-12" db="EMBL/GenBank/DDBJ databases">
        <title>Genomic-based taxomic classification of the family Erythrobacteraceae.</title>
        <authorList>
            <person name="Xu L."/>
        </authorList>
    </citation>
    <scope>NUCLEOTIDE SEQUENCE [LARGE SCALE GENOMIC DNA]</scope>
    <source>
        <strain evidence="3 4">KCTC 52259</strain>
    </source>
</reference>
<name>A0A6L7GDN0_9SPHN</name>
<dbReference type="InterPro" id="IPR004380">
    <property type="entry name" value="Asp_race"/>
</dbReference>
<proteinExistence type="inferred from homology"/>
<dbReference type="EMBL" id="WTYU01000001">
    <property type="protein sequence ID" value="MXP13576.1"/>
    <property type="molecule type" value="Genomic_DNA"/>
</dbReference>
<keyword evidence="4" id="KW-1185">Reference proteome</keyword>
<gene>
    <name evidence="3" type="ORF">GRI44_02250</name>
</gene>
<organism evidence="3 4">
    <name type="scientific">Allopontixanthobacter confluentis</name>
    <dbReference type="NCBI Taxonomy" id="1849021"/>
    <lineage>
        <taxon>Bacteria</taxon>
        <taxon>Pseudomonadati</taxon>
        <taxon>Pseudomonadota</taxon>
        <taxon>Alphaproteobacteria</taxon>
        <taxon>Sphingomonadales</taxon>
        <taxon>Erythrobacteraceae</taxon>
        <taxon>Allopontixanthobacter</taxon>
    </lineage>
</organism>
<accession>A0A6L7GDN0</accession>
<dbReference type="RefSeq" id="WP_160599838.1">
    <property type="nucleotide sequence ID" value="NZ_WTYU01000001.1"/>
</dbReference>
<dbReference type="OrthoDB" id="9803739at2"/>
<comment type="caution">
    <text evidence="3">The sequence shown here is derived from an EMBL/GenBank/DDBJ whole genome shotgun (WGS) entry which is preliminary data.</text>
</comment>
<evidence type="ECO:0000313" key="3">
    <source>
        <dbReference type="EMBL" id="MXP13576.1"/>
    </source>
</evidence>
<dbReference type="PANTHER" id="PTHR21198:SF7">
    <property type="entry name" value="ASPARTATE-GLUTAMATE RACEMASE FAMILY"/>
    <property type="match status" value="1"/>
</dbReference>
<dbReference type="Pfam" id="PF01177">
    <property type="entry name" value="Asp_Glu_race"/>
    <property type="match status" value="1"/>
</dbReference>
<evidence type="ECO:0000256" key="1">
    <source>
        <dbReference type="ARBA" id="ARBA00007847"/>
    </source>
</evidence>
<dbReference type="InterPro" id="IPR001920">
    <property type="entry name" value="Asp/Glu_race"/>
</dbReference>
<evidence type="ECO:0000313" key="4">
    <source>
        <dbReference type="Proteomes" id="UP000473531"/>
    </source>
</evidence>
<keyword evidence="2 3" id="KW-0413">Isomerase</keyword>